<dbReference type="PANTHER" id="PTHR34451">
    <property type="entry name" value="PHD FINGER FAMILY PROTEIN"/>
    <property type="match status" value="1"/>
</dbReference>
<keyword evidence="1" id="KW-0479">Metal-binding</keyword>
<keyword evidence="5" id="KW-1185">Reference proteome</keyword>
<dbReference type="Proteomes" id="UP000032180">
    <property type="component" value="Chromosome 1"/>
</dbReference>
<name>A0A0D9UZ09_9ORYZ</name>
<dbReference type="STRING" id="77586.A0A0D9UZ09"/>
<keyword evidence="2" id="KW-0862">Zinc</keyword>
<protein>
    <recommendedName>
        <fullName evidence="6">Zinc finger PHD-type domain-containing protein</fullName>
    </recommendedName>
</protein>
<sequence length="270" mass="28183">MTPPTAFPCPSTAYGPGDCDGAGCAYSRNAWPLHRVRHNGGAWRLCSSCVLLCHRKAICSVCLLFVFPNTEPVVSCSSCGAVAHLACIRDPSSYFVCPPCAAAAEGRAFSYVAPRPHAPDDDDELAARAVLIASRLALESITRTAADARKHAESRVREAAAARMRARHMLDVAARVAEAEAMDAEASSPSPVPAAVPRPASPELVKKKTPKSSAGNRSGDRPLKINSIQKPALAFAAAAAAAAAAASSTPLSTPSPGEVKKPMKQGRVYN</sequence>
<dbReference type="SUPFAM" id="SSF57903">
    <property type="entry name" value="FYVE/PHD zinc finger"/>
    <property type="match status" value="1"/>
</dbReference>
<proteinExistence type="predicted"/>
<reference evidence="4 5" key="1">
    <citation type="submission" date="2012-08" db="EMBL/GenBank/DDBJ databases">
        <title>Oryza genome evolution.</title>
        <authorList>
            <person name="Wing R.A."/>
        </authorList>
    </citation>
    <scope>NUCLEOTIDE SEQUENCE</scope>
</reference>
<dbReference type="AlphaFoldDB" id="A0A0D9UZ09"/>
<dbReference type="HOGENOM" id="CLU_064835_0_0_1"/>
<feature type="compositionally biased region" description="Pro residues" evidence="3">
    <location>
        <begin position="190"/>
        <end position="200"/>
    </location>
</feature>
<feature type="region of interest" description="Disordered" evidence="3">
    <location>
        <begin position="183"/>
        <end position="225"/>
    </location>
</feature>
<evidence type="ECO:0008006" key="6">
    <source>
        <dbReference type="Google" id="ProtNLM"/>
    </source>
</evidence>
<reference evidence="4" key="3">
    <citation type="submission" date="2015-04" db="UniProtKB">
        <authorList>
            <consortium name="EnsemblPlants"/>
        </authorList>
    </citation>
    <scope>IDENTIFICATION</scope>
</reference>
<organism evidence="4 5">
    <name type="scientific">Leersia perrieri</name>
    <dbReference type="NCBI Taxonomy" id="77586"/>
    <lineage>
        <taxon>Eukaryota</taxon>
        <taxon>Viridiplantae</taxon>
        <taxon>Streptophyta</taxon>
        <taxon>Embryophyta</taxon>
        <taxon>Tracheophyta</taxon>
        <taxon>Spermatophyta</taxon>
        <taxon>Magnoliopsida</taxon>
        <taxon>Liliopsida</taxon>
        <taxon>Poales</taxon>
        <taxon>Poaceae</taxon>
        <taxon>BOP clade</taxon>
        <taxon>Oryzoideae</taxon>
        <taxon>Oryzeae</taxon>
        <taxon>Oryzinae</taxon>
        <taxon>Leersia</taxon>
    </lineage>
</organism>
<evidence type="ECO:0000313" key="5">
    <source>
        <dbReference type="Proteomes" id="UP000032180"/>
    </source>
</evidence>
<dbReference type="PANTHER" id="PTHR34451:SF7">
    <property type="entry name" value="PHD FINGER FAMILY PROTEIN"/>
    <property type="match status" value="1"/>
</dbReference>
<evidence type="ECO:0000256" key="1">
    <source>
        <dbReference type="ARBA" id="ARBA00022771"/>
    </source>
</evidence>
<feature type="region of interest" description="Disordered" evidence="3">
    <location>
        <begin position="244"/>
        <end position="270"/>
    </location>
</feature>
<dbReference type="GO" id="GO:0008270">
    <property type="term" value="F:zinc ion binding"/>
    <property type="evidence" value="ECO:0007669"/>
    <property type="project" value="UniProtKB-KW"/>
</dbReference>
<dbReference type="Gramene" id="LPERR01G08800.1">
    <property type="protein sequence ID" value="LPERR01G08800.1"/>
    <property type="gene ID" value="LPERR01G08800"/>
</dbReference>
<dbReference type="InterPro" id="IPR011011">
    <property type="entry name" value="Znf_FYVE_PHD"/>
</dbReference>
<accession>A0A0D9UZ09</accession>
<keyword evidence="1" id="KW-0863">Zinc-finger</keyword>
<reference evidence="5" key="2">
    <citation type="submission" date="2013-12" db="EMBL/GenBank/DDBJ databases">
        <authorList>
            <person name="Yu Y."/>
            <person name="Lee S."/>
            <person name="de Baynast K."/>
            <person name="Wissotski M."/>
            <person name="Liu L."/>
            <person name="Talag J."/>
            <person name="Goicoechea J."/>
            <person name="Angelova A."/>
            <person name="Jetty R."/>
            <person name="Kudrna D."/>
            <person name="Golser W."/>
            <person name="Rivera L."/>
            <person name="Zhang J."/>
            <person name="Wing R."/>
        </authorList>
    </citation>
    <scope>NUCLEOTIDE SEQUENCE</scope>
</reference>
<dbReference type="EnsemblPlants" id="LPERR01G08800.1">
    <property type="protein sequence ID" value="LPERR01G08800.1"/>
    <property type="gene ID" value="LPERR01G08800"/>
</dbReference>
<evidence type="ECO:0000256" key="2">
    <source>
        <dbReference type="ARBA" id="ARBA00022833"/>
    </source>
</evidence>
<evidence type="ECO:0000256" key="3">
    <source>
        <dbReference type="SAM" id="MobiDB-lite"/>
    </source>
</evidence>
<evidence type="ECO:0000313" key="4">
    <source>
        <dbReference type="EnsemblPlants" id="LPERR01G08800.1"/>
    </source>
</evidence>
<dbReference type="eggNOG" id="ENOG502S2BS">
    <property type="taxonomic scope" value="Eukaryota"/>
</dbReference>